<dbReference type="GO" id="GO:0003677">
    <property type="term" value="F:DNA binding"/>
    <property type="evidence" value="ECO:0007669"/>
    <property type="project" value="UniProtKB-KW"/>
</dbReference>
<dbReference type="RefSeq" id="WP_197311391.1">
    <property type="nucleotide sequence ID" value="NZ_JADZLT010000050.1"/>
</dbReference>
<proteinExistence type="predicted"/>
<reference evidence="5" key="1">
    <citation type="submission" date="2020-12" db="EMBL/GenBank/DDBJ databases">
        <title>Methylobrevis albus sp. nov., isolated from fresh water lack sediment.</title>
        <authorList>
            <person name="Zou Q."/>
        </authorList>
    </citation>
    <scope>NUCLEOTIDE SEQUENCE</scope>
    <source>
        <strain evidence="5">L22</strain>
    </source>
</reference>
<feature type="domain" description="HTH gntR-type" evidence="4">
    <location>
        <begin position="5"/>
        <end position="72"/>
    </location>
</feature>
<evidence type="ECO:0000259" key="4">
    <source>
        <dbReference type="PROSITE" id="PS50949"/>
    </source>
</evidence>
<dbReference type="InterPro" id="IPR036388">
    <property type="entry name" value="WH-like_DNA-bd_sf"/>
</dbReference>
<name>A0A931I2K8_9HYPH</name>
<comment type="caution">
    <text evidence="5">The sequence shown here is derived from an EMBL/GenBank/DDBJ whole genome shotgun (WGS) entry which is preliminary data.</text>
</comment>
<dbReference type="EMBL" id="JADZLT010000050">
    <property type="protein sequence ID" value="MBH0238309.1"/>
    <property type="molecule type" value="Genomic_DNA"/>
</dbReference>
<dbReference type="AlphaFoldDB" id="A0A931I2K8"/>
<dbReference type="PANTHER" id="PTHR43537">
    <property type="entry name" value="TRANSCRIPTIONAL REGULATOR, GNTR FAMILY"/>
    <property type="match status" value="1"/>
</dbReference>
<dbReference type="Proteomes" id="UP000631694">
    <property type="component" value="Unassembled WGS sequence"/>
</dbReference>
<keyword evidence="1" id="KW-0805">Transcription regulation</keyword>
<dbReference type="SUPFAM" id="SSF46785">
    <property type="entry name" value="Winged helix' DNA-binding domain"/>
    <property type="match status" value="1"/>
</dbReference>
<dbReference type="PANTHER" id="PTHR43537:SF53">
    <property type="entry name" value="HTH-TYPE TRANSCRIPTIONAL REPRESSOR NANR"/>
    <property type="match status" value="1"/>
</dbReference>
<gene>
    <name evidence="5" type="ORF">I5731_10780</name>
</gene>
<dbReference type="Gene3D" id="1.10.10.10">
    <property type="entry name" value="Winged helix-like DNA-binding domain superfamily/Winged helix DNA-binding domain"/>
    <property type="match status" value="1"/>
</dbReference>
<dbReference type="SMART" id="SM00895">
    <property type="entry name" value="FCD"/>
    <property type="match status" value="1"/>
</dbReference>
<keyword evidence="3" id="KW-0804">Transcription</keyword>
<dbReference type="Gene3D" id="1.20.120.530">
    <property type="entry name" value="GntR ligand-binding domain-like"/>
    <property type="match status" value="1"/>
</dbReference>
<protein>
    <submittedName>
        <fullName evidence="5">GntR family transcriptional regulator</fullName>
    </submittedName>
</protein>
<evidence type="ECO:0000313" key="6">
    <source>
        <dbReference type="Proteomes" id="UP000631694"/>
    </source>
</evidence>
<dbReference type="InterPro" id="IPR011711">
    <property type="entry name" value="GntR_C"/>
</dbReference>
<dbReference type="SUPFAM" id="SSF48008">
    <property type="entry name" value="GntR ligand-binding domain-like"/>
    <property type="match status" value="1"/>
</dbReference>
<dbReference type="PROSITE" id="PS50949">
    <property type="entry name" value="HTH_GNTR"/>
    <property type="match status" value="1"/>
</dbReference>
<dbReference type="Pfam" id="PF00392">
    <property type="entry name" value="GntR"/>
    <property type="match status" value="1"/>
</dbReference>
<evidence type="ECO:0000256" key="3">
    <source>
        <dbReference type="ARBA" id="ARBA00023163"/>
    </source>
</evidence>
<evidence type="ECO:0000256" key="2">
    <source>
        <dbReference type="ARBA" id="ARBA00023125"/>
    </source>
</evidence>
<dbReference type="InterPro" id="IPR000524">
    <property type="entry name" value="Tscrpt_reg_HTH_GntR"/>
</dbReference>
<keyword evidence="6" id="KW-1185">Reference proteome</keyword>
<dbReference type="Pfam" id="PF07729">
    <property type="entry name" value="FCD"/>
    <property type="match status" value="1"/>
</dbReference>
<keyword evidence="2" id="KW-0238">DNA-binding</keyword>
<dbReference type="SMART" id="SM00345">
    <property type="entry name" value="HTH_GNTR"/>
    <property type="match status" value="1"/>
</dbReference>
<dbReference type="InterPro" id="IPR036390">
    <property type="entry name" value="WH_DNA-bd_sf"/>
</dbReference>
<evidence type="ECO:0000313" key="5">
    <source>
        <dbReference type="EMBL" id="MBH0238309.1"/>
    </source>
</evidence>
<dbReference type="GO" id="GO:0003700">
    <property type="term" value="F:DNA-binding transcription factor activity"/>
    <property type="evidence" value="ECO:0007669"/>
    <property type="project" value="InterPro"/>
</dbReference>
<evidence type="ECO:0000256" key="1">
    <source>
        <dbReference type="ARBA" id="ARBA00023015"/>
    </source>
</evidence>
<organism evidence="5 6">
    <name type="scientific">Methylobrevis albus</name>
    <dbReference type="NCBI Taxonomy" id="2793297"/>
    <lineage>
        <taxon>Bacteria</taxon>
        <taxon>Pseudomonadati</taxon>
        <taxon>Pseudomonadota</taxon>
        <taxon>Alphaproteobacteria</taxon>
        <taxon>Hyphomicrobiales</taxon>
        <taxon>Pleomorphomonadaceae</taxon>
        <taxon>Methylobrevis</taxon>
    </lineage>
</organism>
<dbReference type="InterPro" id="IPR008920">
    <property type="entry name" value="TF_FadR/GntR_C"/>
</dbReference>
<accession>A0A931I2K8</accession>
<sequence>MTKPSSRSDIAYAALRQAIIEQAILPGTKLPEDEIGTQFGMSRTLVRATLARLQAEGLVDALPRRTATVAQPSLEEAREVFEVRKALEREVVRLVAKRWRPEFGAELEGHVRKEEAARALDDERVSIRLAGEFHARLAEMAGNGLLMRYLREVISRCSLILALYGRPHSSDCAVNEHSEILAALRRGDGEAAADLMDHHVGAVERRALIGEKPVEADLGTVLARYAGAVAGTAEGAVPIRRTSGRKAT</sequence>